<keyword evidence="2" id="KW-1185">Reference proteome</keyword>
<evidence type="ECO:0000313" key="1">
    <source>
        <dbReference type="EMBL" id="KAJ0010726.1"/>
    </source>
</evidence>
<protein>
    <submittedName>
        <fullName evidence="1">Uncharacterized protein</fullName>
    </submittedName>
</protein>
<organism evidence="1 2">
    <name type="scientific">Pistacia integerrima</name>
    <dbReference type="NCBI Taxonomy" id="434235"/>
    <lineage>
        <taxon>Eukaryota</taxon>
        <taxon>Viridiplantae</taxon>
        <taxon>Streptophyta</taxon>
        <taxon>Embryophyta</taxon>
        <taxon>Tracheophyta</taxon>
        <taxon>Spermatophyta</taxon>
        <taxon>Magnoliopsida</taxon>
        <taxon>eudicotyledons</taxon>
        <taxon>Gunneridae</taxon>
        <taxon>Pentapetalae</taxon>
        <taxon>rosids</taxon>
        <taxon>malvids</taxon>
        <taxon>Sapindales</taxon>
        <taxon>Anacardiaceae</taxon>
        <taxon>Pistacia</taxon>
    </lineage>
</organism>
<reference evidence="2" key="1">
    <citation type="journal article" date="2023" name="G3 (Bethesda)">
        <title>Genome assembly and association tests identify interacting loci associated with vigor, precocity, and sex in interspecific pistachio rootstocks.</title>
        <authorList>
            <person name="Palmer W."/>
            <person name="Jacygrad E."/>
            <person name="Sagayaradj S."/>
            <person name="Cavanaugh K."/>
            <person name="Han R."/>
            <person name="Bertier L."/>
            <person name="Beede B."/>
            <person name="Kafkas S."/>
            <person name="Golino D."/>
            <person name="Preece J."/>
            <person name="Michelmore R."/>
        </authorList>
    </citation>
    <scope>NUCLEOTIDE SEQUENCE [LARGE SCALE GENOMIC DNA]</scope>
</reference>
<proteinExistence type="predicted"/>
<dbReference type="Proteomes" id="UP001163603">
    <property type="component" value="Chromosome 14"/>
</dbReference>
<dbReference type="EMBL" id="CM047749">
    <property type="protein sequence ID" value="KAJ0010726.1"/>
    <property type="molecule type" value="Genomic_DNA"/>
</dbReference>
<name>A0ACC0X500_9ROSI</name>
<gene>
    <name evidence="1" type="ORF">Pint_33789</name>
</gene>
<evidence type="ECO:0000313" key="2">
    <source>
        <dbReference type="Proteomes" id="UP001163603"/>
    </source>
</evidence>
<accession>A0ACC0X500</accession>
<comment type="caution">
    <text evidence="1">The sequence shown here is derived from an EMBL/GenBank/DDBJ whole genome shotgun (WGS) entry which is preliminary data.</text>
</comment>
<sequence length="51" mass="5726">MLGSWVETGDILVGKLTPQRERIVICSGEKIGLYGPYPSHYVSLQKSKNYL</sequence>